<dbReference type="InterPro" id="IPR011990">
    <property type="entry name" value="TPR-like_helical_dom_sf"/>
</dbReference>
<organism evidence="2 3">
    <name type="scientific">Candidatus Atopostipes pullistercoris</name>
    <dbReference type="NCBI Taxonomy" id="2838467"/>
    <lineage>
        <taxon>Bacteria</taxon>
        <taxon>Bacillati</taxon>
        <taxon>Bacillota</taxon>
        <taxon>Bacilli</taxon>
        <taxon>Lactobacillales</taxon>
        <taxon>Carnobacteriaceae</taxon>
        <taxon>Atopostipes</taxon>
    </lineage>
</organism>
<name>A0A9D2G2M5_9LACT</name>
<dbReference type="PROSITE" id="PS51257">
    <property type="entry name" value="PROKAR_LIPOPROTEIN"/>
    <property type="match status" value="1"/>
</dbReference>
<dbReference type="Proteomes" id="UP000824106">
    <property type="component" value="Unassembled WGS sequence"/>
</dbReference>
<gene>
    <name evidence="2" type="ORF">H9808_06140</name>
</gene>
<reference evidence="2" key="2">
    <citation type="submission" date="2021-04" db="EMBL/GenBank/DDBJ databases">
        <authorList>
            <person name="Gilroy R."/>
        </authorList>
    </citation>
    <scope>NUCLEOTIDE SEQUENCE</scope>
    <source>
        <strain evidence="2">CHK169-4300</strain>
    </source>
</reference>
<dbReference type="EMBL" id="DXAZ01000095">
    <property type="protein sequence ID" value="HIZ71327.1"/>
    <property type="molecule type" value="Genomic_DNA"/>
</dbReference>
<feature type="region of interest" description="Disordered" evidence="1">
    <location>
        <begin position="122"/>
        <end position="161"/>
    </location>
</feature>
<protein>
    <recommendedName>
        <fullName evidence="4">Tetratricopeptide repeat protein</fullName>
    </recommendedName>
</protein>
<evidence type="ECO:0000256" key="1">
    <source>
        <dbReference type="SAM" id="MobiDB-lite"/>
    </source>
</evidence>
<proteinExistence type="predicted"/>
<dbReference type="SUPFAM" id="SSF48452">
    <property type="entry name" value="TPR-like"/>
    <property type="match status" value="1"/>
</dbReference>
<comment type="caution">
    <text evidence="2">The sequence shown here is derived from an EMBL/GenBank/DDBJ whole genome shotgun (WGS) entry which is preliminary data.</text>
</comment>
<sequence length="285" mass="32525">MNFKILNIVVLFFSLTLSGCGNQPDEYNEAIDHGTASIAAEEYDEAKAYFELALEEEPGDEQSQNILKQLAAYQEAVNYLENDELEKALSHAERIGEITKGSKDLNEQSEALIKEIQENMEKRKVEQAEAEEKEEKAQAEQNSKPVENTNEPSEESAEAAETSYEVSDFVGYYLHFDSDDRTHSDMIATIGYDYLTVGWYMSNFELYEVLDSWIEGNVLSVEYSTQPYGEEAEEYGTFSLSLQEDNGEKSIEFVESGMTFYEATYEEVLDYDYSIQEFLVDDMNP</sequence>
<evidence type="ECO:0008006" key="4">
    <source>
        <dbReference type="Google" id="ProtNLM"/>
    </source>
</evidence>
<evidence type="ECO:0000313" key="3">
    <source>
        <dbReference type="Proteomes" id="UP000824106"/>
    </source>
</evidence>
<accession>A0A9D2G2M5</accession>
<evidence type="ECO:0000313" key="2">
    <source>
        <dbReference type="EMBL" id="HIZ71327.1"/>
    </source>
</evidence>
<reference evidence="2" key="1">
    <citation type="journal article" date="2021" name="PeerJ">
        <title>Extensive microbial diversity within the chicken gut microbiome revealed by metagenomics and culture.</title>
        <authorList>
            <person name="Gilroy R."/>
            <person name="Ravi A."/>
            <person name="Getino M."/>
            <person name="Pursley I."/>
            <person name="Horton D.L."/>
            <person name="Alikhan N.F."/>
            <person name="Baker D."/>
            <person name="Gharbi K."/>
            <person name="Hall N."/>
            <person name="Watson M."/>
            <person name="Adriaenssens E.M."/>
            <person name="Foster-Nyarko E."/>
            <person name="Jarju S."/>
            <person name="Secka A."/>
            <person name="Antonio M."/>
            <person name="Oren A."/>
            <person name="Chaudhuri R.R."/>
            <person name="La Ragione R."/>
            <person name="Hildebrand F."/>
            <person name="Pallen M.J."/>
        </authorList>
    </citation>
    <scope>NUCLEOTIDE SEQUENCE</scope>
    <source>
        <strain evidence="2">CHK169-4300</strain>
    </source>
</reference>
<dbReference type="AlphaFoldDB" id="A0A9D2G2M5"/>